<protein>
    <submittedName>
        <fullName evidence="2">Uncharacterized protein</fullName>
    </submittedName>
</protein>
<evidence type="ECO:0000256" key="1">
    <source>
        <dbReference type="SAM" id="MobiDB-lite"/>
    </source>
</evidence>
<evidence type="ECO:0000313" key="3">
    <source>
        <dbReference type="EMBL" id="QRV44381.1"/>
    </source>
</evidence>
<dbReference type="GeneID" id="63983698"/>
<dbReference type="Proteomes" id="UP000598054">
    <property type="component" value="Chromosome"/>
</dbReference>
<accession>A0ABD7CSM8</accession>
<reference evidence="4 5" key="1">
    <citation type="submission" date="2021-02" db="EMBL/GenBank/DDBJ databases">
        <title>FDA dAtabase for Regulatory Grade micrObial Sequences (FDA-ARGOS): Supporting development and validation of Infectious Disease Dx tests.</title>
        <authorList>
            <person name="Sproer C."/>
            <person name="Gronow S."/>
            <person name="Severitt S."/>
            <person name="Schroder I."/>
            <person name="Tallon L."/>
            <person name="Sadzewicz L."/>
            <person name="Zhao X."/>
            <person name="Boylan J."/>
            <person name="Ott S."/>
            <person name="Bowen H."/>
            <person name="Vavikolanu K."/>
            <person name="Mehta A."/>
            <person name="Aluvathingal J."/>
            <person name="Nadendla S."/>
            <person name="Lowell S."/>
            <person name="Myers T."/>
            <person name="Yan Y."/>
            <person name="Sichtig H."/>
        </authorList>
    </citation>
    <scope>NUCLEOTIDE SEQUENCE [LARGE SCALE GENOMIC DNA]</scope>
    <source>
        <strain evidence="3 4">FDAARGOS_1211</strain>
        <strain evidence="2 5">FDAARGOS_1212</strain>
    </source>
</reference>
<gene>
    <name evidence="3" type="ORF">I6J41_29285</name>
    <name evidence="2" type="ORF">I6J42_04730</name>
</gene>
<feature type="compositionally biased region" description="Basic and acidic residues" evidence="1">
    <location>
        <begin position="1"/>
        <end position="11"/>
    </location>
</feature>
<keyword evidence="4" id="KW-1185">Reference proteome</keyword>
<dbReference type="EMBL" id="CP070249">
    <property type="protein sequence ID" value="QRV44381.1"/>
    <property type="molecule type" value="Genomic_DNA"/>
</dbReference>
<evidence type="ECO:0000313" key="5">
    <source>
        <dbReference type="Proteomes" id="UP000623926"/>
    </source>
</evidence>
<sequence length="409" mass="44982">MHARREAETDGARAVPRARTERHEERAARAMALQRTVGNAVVIQMTHRNTGGYGLGGLVANTGAAERETALSAKYGIRIGPPDDRPNDHFSHSMLNRIDGVLGSLPTQDVRDNPELVAIQPAGADTESAASLYDGDDRSITMVSPFGMPSWLYTELNRAASWQRSLMDKGAMADYEGISEAGDKALGIAGEKRQVMGGTSDVLANGNLVKWTLRHEIGHSVDKQSGWAQNLKHEARFGGWEAYGSARQVALAILTEAGLGDQLDVTDRYHMSLIDSVEVALDPEGARAAPERLTNLADGFPDQDDQFRTRLARVVEFGRLALAQPWTLTNGGGDTLAIGNRTYHVDHYGQWVSYLRAEREQHAVSNYQFSTPEEWFAEAYAAYHDPKPGPRARLNPGAREWFEERGDQM</sequence>
<evidence type="ECO:0000313" key="4">
    <source>
        <dbReference type="Proteomes" id="UP000598054"/>
    </source>
</evidence>
<dbReference type="RefSeq" id="WP_030118795.1">
    <property type="nucleotide sequence ID" value="NZ_CP070242.1"/>
</dbReference>
<dbReference type="Proteomes" id="UP000623926">
    <property type="component" value="Chromosome"/>
</dbReference>
<dbReference type="EMBL" id="CP070245">
    <property type="protein sequence ID" value="QRV33426.1"/>
    <property type="molecule type" value="Genomic_DNA"/>
</dbReference>
<name>A0ABD7CSM8_9ACTN</name>
<organism evidence="2 5">
    <name type="scientific">Streptomyces californicus</name>
    <dbReference type="NCBI Taxonomy" id="67351"/>
    <lineage>
        <taxon>Bacteria</taxon>
        <taxon>Bacillati</taxon>
        <taxon>Actinomycetota</taxon>
        <taxon>Actinomycetes</taxon>
        <taxon>Kitasatosporales</taxon>
        <taxon>Streptomycetaceae</taxon>
        <taxon>Streptomyces</taxon>
    </lineage>
</organism>
<dbReference type="AlphaFoldDB" id="A0ABD7CSM8"/>
<evidence type="ECO:0000313" key="2">
    <source>
        <dbReference type="EMBL" id="QRV33426.1"/>
    </source>
</evidence>
<feature type="region of interest" description="Disordered" evidence="1">
    <location>
        <begin position="1"/>
        <end position="24"/>
    </location>
</feature>
<proteinExistence type="predicted"/>